<sequence>MFSSFTPLYDTVSTEPKQNPANEDNLNNLTAKSLEDPKPPRKDTFQVKSGIWADSLSRGLIDLNITAPKKVNLADVGIVGGLSDTDERGKGPPTSFTWEQQWVQSLVFVGQVIHPHKQLEMICSQLLVANIFISMA</sequence>
<feature type="compositionally biased region" description="Basic and acidic residues" evidence="1">
    <location>
        <begin position="33"/>
        <end position="42"/>
    </location>
</feature>
<feature type="region of interest" description="Disordered" evidence="1">
    <location>
        <begin position="1"/>
        <end position="42"/>
    </location>
</feature>
<accession>A0AAV5JBW7</accession>
<organism evidence="2 3">
    <name type="scientific">Rubroshorea leprosula</name>
    <dbReference type="NCBI Taxonomy" id="152421"/>
    <lineage>
        <taxon>Eukaryota</taxon>
        <taxon>Viridiplantae</taxon>
        <taxon>Streptophyta</taxon>
        <taxon>Embryophyta</taxon>
        <taxon>Tracheophyta</taxon>
        <taxon>Spermatophyta</taxon>
        <taxon>Magnoliopsida</taxon>
        <taxon>eudicotyledons</taxon>
        <taxon>Gunneridae</taxon>
        <taxon>Pentapetalae</taxon>
        <taxon>rosids</taxon>
        <taxon>malvids</taxon>
        <taxon>Malvales</taxon>
        <taxon>Dipterocarpaceae</taxon>
        <taxon>Rubroshorea</taxon>
    </lineage>
</organism>
<evidence type="ECO:0000313" key="3">
    <source>
        <dbReference type="Proteomes" id="UP001054252"/>
    </source>
</evidence>
<feature type="compositionally biased region" description="Polar residues" evidence="1">
    <location>
        <begin position="1"/>
        <end position="31"/>
    </location>
</feature>
<evidence type="ECO:0000256" key="1">
    <source>
        <dbReference type="SAM" id="MobiDB-lite"/>
    </source>
</evidence>
<evidence type="ECO:0000313" key="2">
    <source>
        <dbReference type="EMBL" id="GKV09988.1"/>
    </source>
</evidence>
<reference evidence="2 3" key="1">
    <citation type="journal article" date="2021" name="Commun. Biol.">
        <title>The genome of Shorea leprosula (Dipterocarpaceae) highlights the ecological relevance of drought in aseasonal tropical rainforests.</title>
        <authorList>
            <person name="Ng K.K.S."/>
            <person name="Kobayashi M.J."/>
            <person name="Fawcett J.A."/>
            <person name="Hatakeyama M."/>
            <person name="Paape T."/>
            <person name="Ng C.H."/>
            <person name="Ang C.C."/>
            <person name="Tnah L.H."/>
            <person name="Lee C.T."/>
            <person name="Nishiyama T."/>
            <person name="Sese J."/>
            <person name="O'Brien M.J."/>
            <person name="Copetti D."/>
            <person name="Mohd Noor M.I."/>
            <person name="Ong R.C."/>
            <person name="Putra M."/>
            <person name="Sireger I.Z."/>
            <person name="Indrioko S."/>
            <person name="Kosugi Y."/>
            <person name="Izuno A."/>
            <person name="Isagi Y."/>
            <person name="Lee S.L."/>
            <person name="Shimizu K.K."/>
        </authorList>
    </citation>
    <scope>NUCLEOTIDE SEQUENCE [LARGE SCALE GENOMIC DNA]</scope>
    <source>
        <strain evidence="2">214</strain>
    </source>
</reference>
<gene>
    <name evidence="2" type="ORF">SLEP1_g21416</name>
</gene>
<dbReference type="Proteomes" id="UP001054252">
    <property type="component" value="Unassembled WGS sequence"/>
</dbReference>
<dbReference type="EMBL" id="BPVZ01000031">
    <property type="protein sequence ID" value="GKV09988.1"/>
    <property type="molecule type" value="Genomic_DNA"/>
</dbReference>
<proteinExistence type="predicted"/>
<protein>
    <submittedName>
        <fullName evidence="2">Uncharacterized protein</fullName>
    </submittedName>
</protein>
<comment type="caution">
    <text evidence="2">The sequence shown here is derived from an EMBL/GenBank/DDBJ whole genome shotgun (WGS) entry which is preliminary data.</text>
</comment>
<name>A0AAV5JBW7_9ROSI</name>
<dbReference type="AlphaFoldDB" id="A0AAV5JBW7"/>
<keyword evidence="3" id="KW-1185">Reference proteome</keyword>